<evidence type="ECO:0000256" key="8">
    <source>
        <dbReference type="ARBA" id="ARBA00022825"/>
    </source>
</evidence>
<evidence type="ECO:0000256" key="6">
    <source>
        <dbReference type="ARBA" id="ARBA00022692"/>
    </source>
</evidence>
<comment type="caution">
    <text evidence="14">The sequence shown here is derived from an EMBL/GenBank/DDBJ whole genome shotgun (WGS) entry which is preliminary data.</text>
</comment>
<keyword evidence="5 11" id="KW-0645">Protease</keyword>
<dbReference type="EMBL" id="JAPFFF010000008">
    <property type="protein sequence ID" value="KAK8884830.1"/>
    <property type="molecule type" value="Genomic_DNA"/>
</dbReference>
<keyword evidence="7 11" id="KW-0378">Hydrolase</keyword>
<organism evidence="14 15">
    <name type="scientific">Tritrichomonas musculus</name>
    <dbReference type="NCBI Taxonomy" id="1915356"/>
    <lineage>
        <taxon>Eukaryota</taxon>
        <taxon>Metamonada</taxon>
        <taxon>Parabasalia</taxon>
        <taxon>Tritrichomonadida</taxon>
        <taxon>Tritrichomonadidae</taxon>
        <taxon>Tritrichomonas</taxon>
    </lineage>
</organism>
<evidence type="ECO:0000256" key="5">
    <source>
        <dbReference type="ARBA" id="ARBA00022670"/>
    </source>
</evidence>
<evidence type="ECO:0000313" key="14">
    <source>
        <dbReference type="EMBL" id="KAK8884830.1"/>
    </source>
</evidence>
<comment type="catalytic activity">
    <reaction evidence="1 11">
        <text>Cleaves type-1 transmembrane domains using a catalytic dyad composed of serine and histidine that are contributed by different transmembrane domains.</text>
        <dbReference type="EC" id="3.4.21.105"/>
    </reaction>
</comment>
<evidence type="ECO:0000313" key="15">
    <source>
        <dbReference type="Proteomes" id="UP001470230"/>
    </source>
</evidence>
<feature type="transmembrane region" description="Helical" evidence="11">
    <location>
        <begin position="271"/>
        <end position="293"/>
    </location>
</feature>
<evidence type="ECO:0000256" key="2">
    <source>
        <dbReference type="ARBA" id="ARBA00004141"/>
    </source>
</evidence>
<feature type="transmembrane region" description="Helical" evidence="11">
    <location>
        <begin position="302"/>
        <end position="320"/>
    </location>
</feature>
<evidence type="ECO:0000256" key="10">
    <source>
        <dbReference type="ARBA" id="ARBA00023136"/>
    </source>
</evidence>
<keyword evidence="6 11" id="KW-0812">Transmembrane</keyword>
<evidence type="ECO:0000256" key="7">
    <source>
        <dbReference type="ARBA" id="ARBA00022801"/>
    </source>
</evidence>
<dbReference type="EC" id="3.4.21.105" evidence="4"/>
<evidence type="ECO:0000259" key="13">
    <source>
        <dbReference type="Pfam" id="PF01694"/>
    </source>
</evidence>
<evidence type="ECO:0000256" key="3">
    <source>
        <dbReference type="ARBA" id="ARBA00009045"/>
    </source>
</evidence>
<comment type="similarity">
    <text evidence="3 11">Belongs to the peptidase S54 family.</text>
</comment>
<dbReference type="Proteomes" id="UP001470230">
    <property type="component" value="Unassembled WGS sequence"/>
</dbReference>
<evidence type="ECO:0000256" key="1">
    <source>
        <dbReference type="ARBA" id="ARBA00000156"/>
    </source>
</evidence>
<feature type="domain" description="Peptidase S54 rhomboid" evidence="13">
    <location>
        <begin position="208"/>
        <end position="345"/>
    </location>
</feature>
<sequence>MSNIISLDDVKKKKSKDPSAGVKIVSPFGTQSASASTSSSNQPTNPNSNPYFQGQGRTLDGKVTKTPKQDNAPSQPVYQTFSPLENSRNEPLLDNSEVSDILSQYNIPKELSFQFWSLNTTDPSKLTPCYMFQYSLCPCCSGPCCSPDRKKDWCKVFKSITFYLIIIQLILYSVCISLSKDITWELSPDIDILSKFGANGYDFLKRYQLYRLFSYIVLHGSLIHILVNSFTQFLFVIPMEAAWGIWRFLIIYVSTGIIGGLFSGIRKSNVSVGASCSILGIMGGFTILILVFWSQIGSQAKFGFMLWIMLMPFEFVATSFLPSVDWLGHLGGYLGGLGVTAIIFHKKATSPKLSLGLLIGGIIFTILVILVPLLMIYL</sequence>
<keyword evidence="15" id="KW-1185">Reference proteome</keyword>
<accession>A0ABR2K146</accession>
<feature type="transmembrane region" description="Helical" evidence="11">
    <location>
        <begin position="244"/>
        <end position="265"/>
    </location>
</feature>
<feature type="region of interest" description="Disordered" evidence="12">
    <location>
        <begin position="1"/>
        <end position="90"/>
    </location>
</feature>
<feature type="transmembrane region" description="Helical" evidence="11">
    <location>
        <begin position="160"/>
        <end position="179"/>
    </location>
</feature>
<evidence type="ECO:0000256" key="9">
    <source>
        <dbReference type="ARBA" id="ARBA00022989"/>
    </source>
</evidence>
<proteinExistence type="inferred from homology"/>
<reference evidence="14 15" key="1">
    <citation type="submission" date="2024-04" db="EMBL/GenBank/DDBJ databases">
        <title>Tritrichomonas musculus Genome.</title>
        <authorList>
            <person name="Alves-Ferreira E."/>
            <person name="Grigg M."/>
            <person name="Lorenzi H."/>
            <person name="Galac M."/>
        </authorList>
    </citation>
    <scope>NUCLEOTIDE SEQUENCE [LARGE SCALE GENOMIC DNA]</scope>
    <source>
        <strain evidence="14 15">EAF2021</strain>
    </source>
</reference>
<keyword evidence="9 11" id="KW-1133">Transmembrane helix</keyword>
<dbReference type="InterPro" id="IPR022764">
    <property type="entry name" value="Peptidase_S54_rhomboid_dom"/>
</dbReference>
<feature type="compositionally biased region" description="Polar residues" evidence="12">
    <location>
        <begin position="69"/>
        <end position="86"/>
    </location>
</feature>
<comment type="function">
    <text evidence="11">Serine protease involved in intramembrane proteolysis.</text>
</comment>
<gene>
    <name evidence="14" type="ORF">M9Y10_043951</name>
</gene>
<evidence type="ECO:0000256" key="4">
    <source>
        <dbReference type="ARBA" id="ARBA00013039"/>
    </source>
</evidence>
<feature type="transmembrane region" description="Helical" evidence="11">
    <location>
        <begin position="356"/>
        <end position="377"/>
    </location>
</feature>
<dbReference type="Pfam" id="PF01694">
    <property type="entry name" value="Rhomboid"/>
    <property type="match status" value="1"/>
</dbReference>
<dbReference type="PANTHER" id="PTHR22936:SF69">
    <property type="entry name" value="RHOMBOID-LIKE PROTEIN"/>
    <property type="match status" value="1"/>
</dbReference>
<dbReference type="PANTHER" id="PTHR22936">
    <property type="entry name" value="RHOMBOID-RELATED"/>
    <property type="match status" value="1"/>
</dbReference>
<dbReference type="InterPro" id="IPR035952">
    <property type="entry name" value="Rhomboid-like_sf"/>
</dbReference>
<dbReference type="SUPFAM" id="SSF144091">
    <property type="entry name" value="Rhomboid-like"/>
    <property type="match status" value="1"/>
</dbReference>
<feature type="transmembrane region" description="Helical" evidence="11">
    <location>
        <begin position="212"/>
        <end position="237"/>
    </location>
</feature>
<protein>
    <recommendedName>
        <fullName evidence="4">rhomboid protease</fullName>
        <ecNumber evidence="4">3.4.21.105</ecNumber>
    </recommendedName>
</protein>
<feature type="transmembrane region" description="Helical" evidence="11">
    <location>
        <begin position="326"/>
        <end position="344"/>
    </location>
</feature>
<keyword evidence="8 11" id="KW-0720">Serine protease</keyword>
<dbReference type="InterPro" id="IPR002610">
    <property type="entry name" value="Peptidase_S54_rhomboid-like"/>
</dbReference>
<feature type="compositionally biased region" description="Low complexity" evidence="12">
    <location>
        <begin position="30"/>
        <end position="50"/>
    </location>
</feature>
<comment type="subcellular location">
    <subcellularLocation>
        <location evidence="2 11">Membrane</location>
        <topology evidence="2 11">Multi-pass membrane protein</topology>
    </subcellularLocation>
</comment>
<keyword evidence="10 11" id="KW-0472">Membrane</keyword>
<name>A0ABR2K146_9EUKA</name>
<dbReference type="Gene3D" id="1.20.1540.10">
    <property type="entry name" value="Rhomboid-like"/>
    <property type="match status" value="1"/>
</dbReference>
<evidence type="ECO:0000256" key="11">
    <source>
        <dbReference type="RuleBase" id="RU362115"/>
    </source>
</evidence>
<evidence type="ECO:0000256" key="12">
    <source>
        <dbReference type="SAM" id="MobiDB-lite"/>
    </source>
</evidence>